<evidence type="ECO:0000256" key="1">
    <source>
        <dbReference type="SAM" id="MobiDB-lite"/>
    </source>
</evidence>
<evidence type="ECO:0000313" key="2">
    <source>
        <dbReference type="EMBL" id="KPM38598.1"/>
    </source>
</evidence>
<feature type="compositionally biased region" description="Polar residues" evidence="1">
    <location>
        <begin position="193"/>
        <end position="204"/>
    </location>
</feature>
<name>A0A0P7AYK1_9HYPO</name>
<sequence>MTHYPAGDPAWNVFSMSERDVPSRASLQNLLGSHHGSFLPLLREYNRSFISSTGLRGPDLTQWGDSLHHEALFEMAHKFLEQGNGTTFWPDCNASPDPPVLRYSVDANQIKELVIQLFWRISQSLSNTDSAQRSRRTRDPSNQAAVTSRPGGTSRGNRQNNADATHQRGLSPEDPIDVDGQLPPGPPRVESSLHPSPSRYTSKTFKPIDGRSINDTDTAATNGGPSTLRASFPKRPVAPVAHMEADPYDVPSSPHSPPPSKESRAKGKQRATRAEPVLERAIHGEKRARQQQDSATVLSGRPVNGFENDPFANYTFGPGFSSRKRRQTSHPDFVPLGPEYILGTRSPTLSTSEADEPGLLREPKGTIGRHAENIFDEGHEPLEGPGGPGARNPETLPASPEPSPVLQCEPALAHEAERVQQLVPELWSSPKSDIYRDDSSFDLGTGPDDARERALPEREPAPEPESNPGHVFGDLHEDAPGNAPERSSENRIRHSIYQQPSMQQGPLSPASVIYSTRQSSWSLNKVWEPGFDILQAPLQDVINYMPLRDYFPRLDFVLLTPPENRYEAIVYLADENSFETAQYRFGRFIKMAQREASEAGNGASPVRCEIMIEPRNEMKER</sequence>
<dbReference type="EMBL" id="LKCW01000129">
    <property type="protein sequence ID" value="KPM38598.1"/>
    <property type="molecule type" value="Genomic_DNA"/>
</dbReference>
<feature type="region of interest" description="Disordered" evidence="1">
    <location>
        <begin position="245"/>
        <end position="408"/>
    </location>
</feature>
<keyword evidence="3" id="KW-1185">Reference proteome</keyword>
<feature type="compositionally biased region" description="Basic and acidic residues" evidence="1">
    <location>
        <begin position="448"/>
        <end position="461"/>
    </location>
</feature>
<accession>A0A0P7AYK1</accession>
<proteinExistence type="predicted"/>
<organism evidence="2 3">
    <name type="scientific">Neonectria ditissima</name>
    <dbReference type="NCBI Taxonomy" id="78410"/>
    <lineage>
        <taxon>Eukaryota</taxon>
        <taxon>Fungi</taxon>
        <taxon>Dikarya</taxon>
        <taxon>Ascomycota</taxon>
        <taxon>Pezizomycotina</taxon>
        <taxon>Sordariomycetes</taxon>
        <taxon>Hypocreomycetidae</taxon>
        <taxon>Hypocreales</taxon>
        <taxon>Nectriaceae</taxon>
        <taxon>Neonectria</taxon>
    </lineage>
</organism>
<feature type="region of interest" description="Disordered" evidence="1">
    <location>
        <begin position="126"/>
        <end position="232"/>
    </location>
</feature>
<comment type="caution">
    <text evidence="2">The sequence shown here is derived from an EMBL/GenBank/DDBJ whole genome shotgun (WGS) entry which is preliminary data.</text>
</comment>
<dbReference type="AlphaFoldDB" id="A0A0P7AYK1"/>
<feature type="compositionally biased region" description="Polar residues" evidence="1">
    <location>
        <begin position="155"/>
        <end position="164"/>
    </location>
</feature>
<dbReference type="OrthoDB" id="5106269at2759"/>
<feature type="compositionally biased region" description="Basic and acidic residues" evidence="1">
    <location>
        <begin position="358"/>
        <end position="382"/>
    </location>
</feature>
<evidence type="ECO:0000313" key="3">
    <source>
        <dbReference type="Proteomes" id="UP000050424"/>
    </source>
</evidence>
<reference evidence="2 3" key="1">
    <citation type="submission" date="2015-09" db="EMBL/GenBank/DDBJ databases">
        <title>Draft genome of a European isolate of the apple canker pathogen Neonectria ditissima.</title>
        <authorList>
            <person name="Gomez-Cortecero A."/>
            <person name="Harrison R.J."/>
            <person name="Armitage A.D."/>
        </authorList>
    </citation>
    <scope>NUCLEOTIDE SEQUENCE [LARGE SCALE GENOMIC DNA]</scope>
    <source>
        <strain evidence="2 3">R09/05</strain>
    </source>
</reference>
<dbReference type="Proteomes" id="UP000050424">
    <property type="component" value="Unassembled WGS sequence"/>
</dbReference>
<feature type="compositionally biased region" description="Polar residues" evidence="1">
    <location>
        <begin position="215"/>
        <end position="229"/>
    </location>
</feature>
<protein>
    <submittedName>
        <fullName evidence="2">Uncharacterized protein</fullName>
    </submittedName>
</protein>
<feature type="compositionally biased region" description="Basic and acidic residues" evidence="1">
    <location>
        <begin position="272"/>
        <end position="290"/>
    </location>
</feature>
<feature type="region of interest" description="Disordered" evidence="1">
    <location>
        <begin position="430"/>
        <end position="490"/>
    </location>
</feature>
<gene>
    <name evidence="2" type="ORF">AK830_g7947</name>
</gene>